<feature type="domain" description="CMP/dCMP-type deaminase" evidence="1">
    <location>
        <begin position="14"/>
        <end position="142"/>
    </location>
</feature>
<gene>
    <name evidence="2" type="ORF">IFM12276_66380</name>
</gene>
<evidence type="ECO:0000313" key="2">
    <source>
        <dbReference type="EMBL" id="BDU03610.1"/>
    </source>
</evidence>
<protein>
    <recommendedName>
        <fullName evidence="1">CMP/dCMP-type deaminase domain-containing protein</fullName>
    </recommendedName>
</protein>
<sequence length="161" mass="17598">MRQQPKEGDTVTEPDHRYWMNRAIELARLCPVAAGAFSVGAVIVADGVEIATGYSRESDPKEHAEEAALGKLDPADPRLARATLYSTLEPCSERGTKDRLPCTDRVLRAGIPMVVIAWREPSTFVVNCVGVERLRQAGVTVVELPDLAEAAMSMNRHLDLS</sequence>
<name>A0ABN6UEG0_9NOCA</name>
<dbReference type="SUPFAM" id="SSF53927">
    <property type="entry name" value="Cytidine deaminase-like"/>
    <property type="match status" value="1"/>
</dbReference>
<evidence type="ECO:0000259" key="1">
    <source>
        <dbReference type="PROSITE" id="PS51747"/>
    </source>
</evidence>
<dbReference type="InterPro" id="IPR016193">
    <property type="entry name" value="Cytidine_deaminase-like"/>
</dbReference>
<evidence type="ECO:0000313" key="3">
    <source>
        <dbReference type="Proteomes" id="UP001317870"/>
    </source>
</evidence>
<accession>A0ABN6UEG0</accession>
<dbReference type="EMBL" id="AP026978">
    <property type="protein sequence ID" value="BDU03610.1"/>
    <property type="molecule type" value="Genomic_DNA"/>
</dbReference>
<dbReference type="InterPro" id="IPR002125">
    <property type="entry name" value="CMP_dCMP_dom"/>
</dbReference>
<reference evidence="2 3" key="1">
    <citation type="submission" date="2022-11" db="EMBL/GenBank/DDBJ databases">
        <title>Genome Sequencing of Nocardia sp. ON39_IFM12276 and assembly.</title>
        <authorList>
            <person name="Shimojima M."/>
            <person name="Toyokawa M."/>
            <person name="Uesaka K."/>
        </authorList>
    </citation>
    <scope>NUCLEOTIDE SEQUENCE [LARGE SCALE GENOMIC DNA]</scope>
    <source>
        <strain evidence="2 3">IFM 12276</strain>
    </source>
</reference>
<dbReference type="Pfam" id="PF00383">
    <property type="entry name" value="dCMP_cyt_deam_1"/>
    <property type="match status" value="1"/>
</dbReference>
<keyword evidence="3" id="KW-1185">Reference proteome</keyword>
<organism evidence="2 3">
    <name type="scientific">Nocardia sputorum</name>
    <dbReference type="NCBI Taxonomy" id="2984338"/>
    <lineage>
        <taxon>Bacteria</taxon>
        <taxon>Bacillati</taxon>
        <taxon>Actinomycetota</taxon>
        <taxon>Actinomycetes</taxon>
        <taxon>Mycobacteriales</taxon>
        <taxon>Nocardiaceae</taxon>
        <taxon>Nocardia</taxon>
    </lineage>
</organism>
<proteinExistence type="predicted"/>
<dbReference type="Proteomes" id="UP001317870">
    <property type="component" value="Chromosome"/>
</dbReference>
<dbReference type="PROSITE" id="PS51747">
    <property type="entry name" value="CYT_DCMP_DEAMINASES_2"/>
    <property type="match status" value="1"/>
</dbReference>
<dbReference type="Gene3D" id="3.40.140.10">
    <property type="entry name" value="Cytidine Deaminase, domain 2"/>
    <property type="match status" value="1"/>
</dbReference>